<name>A0A0W0UH25_9GAMM</name>
<comment type="caution">
    <text evidence="2">The sequence shown here is derived from an EMBL/GenBank/DDBJ whole genome shotgun (WGS) entry which is preliminary data.</text>
</comment>
<dbReference type="PANTHER" id="PTHR40278">
    <property type="entry name" value="DNA UTILIZATION PROTEIN HOFN"/>
    <property type="match status" value="1"/>
</dbReference>
<dbReference type="InterPro" id="IPR007813">
    <property type="entry name" value="PilN"/>
</dbReference>
<keyword evidence="5" id="KW-1185">Reference proteome</keyword>
<keyword evidence="1" id="KW-0812">Transmembrane</keyword>
<sequence>MTEINLLPWRRLRKIEGKRKFKLVITLGFFVALSFIVIVNFLVKNILTNQINRSYLLKNEINLLNEKIREISKIKSDIRSIKESIINLLKMQNNPVIVIRFFDCLSKETPDNIRLILVELKNNKMIIKGQSKNHVDIGKMMRNITRNRWVSNAKLVEIVKRHDQEESNRFKMQADMEIQNGLE</sequence>
<dbReference type="EMBL" id="LYOZ01000003">
    <property type="protein sequence ID" value="OCH98898.1"/>
    <property type="molecule type" value="Genomic_DNA"/>
</dbReference>
<dbReference type="Proteomes" id="UP000093336">
    <property type="component" value="Unassembled WGS sequence"/>
</dbReference>
<dbReference type="PANTHER" id="PTHR40278:SF2">
    <property type="entry name" value="TYPE IV PILUS INNER MEMBRANE COMPONENT PILN"/>
    <property type="match status" value="1"/>
</dbReference>
<evidence type="ECO:0000313" key="5">
    <source>
        <dbReference type="Proteomes" id="UP000093336"/>
    </source>
</evidence>
<dbReference type="AlphaFoldDB" id="A0A0W0UH25"/>
<evidence type="ECO:0000256" key="1">
    <source>
        <dbReference type="SAM" id="Phobius"/>
    </source>
</evidence>
<dbReference type="OrthoDB" id="5296173at2"/>
<dbReference type="InterPro" id="IPR052534">
    <property type="entry name" value="Extracell_DNA_Util/SecSys_Comp"/>
</dbReference>
<accession>A0A0W0UH25</accession>
<protein>
    <submittedName>
        <fullName evidence="2">Tfp pilus assembly protein PilN</fullName>
    </submittedName>
</protein>
<keyword evidence="1" id="KW-1133">Transmembrane helix</keyword>
<proteinExistence type="predicted"/>
<dbReference type="STRING" id="455.Ljam_1346"/>
<feature type="transmembrane region" description="Helical" evidence="1">
    <location>
        <begin position="21"/>
        <end position="43"/>
    </location>
</feature>
<dbReference type="GO" id="GO:0043683">
    <property type="term" value="P:type IV pilus assembly"/>
    <property type="evidence" value="ECO:0007669"/>
    <property type="project" value="TreeGrafter"/>
</dbReference>
<dbReference type="PATRIC" id="fig|455.5.peg.1419"/>
<gene>
    <name evidence="2" type="primary">pilN</name>
    <name evidence="3" type="ORF">A8135_09045</name>
    <name evidence="2" type="ORF">Ljam_1346</name>
</gene>
<reference evidence="3 5" key="2">
    <citation type="submission" date="2016-05" db="EMBL/GenBank/DDBJ databases">
        <authorList>
            <person name="Prochazka B."/>
            <person name="Indra A."/>
            <person name="Hasenberger P."/>
            <person name="Blaschitz M."/>
            <person name="Wagner L."/>
            <person name="Wewalka G."/>
            <person name="Sorschag S."/>
            <person name="Schmid D."/>
            <person name="Ruppitsch W."/>
        </authorList>
    </citation>
    <scope>NUCLEOTIDE SEQUENCE [LARGE SCALE GENOMIC DNA]</scope>
    <source>
        <strain evidence="3 5">974010_12</strain>
    </source>
</reference>
<dbReference type="EMBL" id="LNYG01000013">
    <property type="protein sequence ID" value="KTD07151.1"/>
    <property type="molecule type" value="Genomic_DNA"/>
</dbReference>
<evidence type="ECO:0000313" key="4">
    <source>
        <dbReference type="Proteomes" id="UP000054715"/>
    </source>
</evidence>
<keyword evidence="1" id="KW-0472">Membrane</keyword>
<evidence type="ECO:0000313" key="3">
    <source>
        <dbReference type="EMBL" id="OCH98898.1"/>
    </source>
</evidence>
<dbReference type="Proteomes" id="UP000054715">
    <property type="component" value="Unassembled WGS sequence"/>
</dbReference>
<organism evidence="2 4">
    <name type="scientific">Legionella jamestowniensis</name>
    <dbReference type="NCBI Taxonomy" id="455"/>
    <lineage>
        <taxon>Bacteria</taxon>
        <taxon>Pseudomonadati</taxon>
        <taxon>Pseudomonadota</taxon>
        <taxon>Gammaproteobacteria</taxon>
        <taxon>Legionellales</taxon>
        <taxon>Legionellaceae</taxon>
        <taxon>Legionella</taxon>
    </lineage>
</organism>
<evidence type="ECO:0000313" key="2">
    <source>
        <dbReference type="EMBL" id="KTD07151.1"/>
    </source>
</evidence>
<dbReference type="RefSeq" id="WP_058449362.1">
    <property type="nucleotide sequence ID" value="NZ_CAAAJF010000007.1"/>
</dbReference>
<dbReference type="GO" id="GO:0043107">
    <property type="term" value="P:type IV pilus-dependent motility"/>
    <property type="evidence" value="ECO:0007669"/>
    <property type="project" value="TreeGrafter"/>
</dbReference>
<dbReference type="Pfam" id="PF05137">
    <property type="entry name" value="PilN"/>
    <property type="match status" value="1"/>
</dbReference>
<reference evidence="2 4" key="1">
    <citation type="submission" date="2015-11" db="EMBL/GenBank/DDBJ databases">
        <title>Genomic analysis of 38 Legionella species identifies large and diverse effector repertoires.</title>
        <authorList>
            <person name="Burstein D."/>
            <person name="Amaro F."/>
            <person name="Zusman T."/>
            <person name="Lifshitz Z."/>
            <person name="Cohen O."/>
            <person name="Gilbert J.A."/>
            <person name="Pupko T."/>
            <person name="Shuman H.A."/>
            <person name="Segal G."/>
        </authorList>
    </citation>
    <scope>NUCLEOTIDE SEQUENCE [LARGE SCALE GENOMIC DNA]</scope>
    <source>
        <strain evidence="2 4">JA-26-G1-E2</strain>
    </source>
</reference>